<reference evidence="1" key="1">
    <citation type="submission" date="2016-03" db="EMBL/GenBank/DDBJ databases">
        <title>Draft genome sequence of Rosellinia necatrix.</title>
        <authorList>
            <person name="Kanematsu S."/>
        </authorList>
    </citation>
    <scope>NUCLEOTIDE SEQUENCE [LARGE SCALE GENOMIC DNA]</scope>
    <source>
        <strain evidence="1">W97</strain>
    </source>
</reference>
<accession>A0A1S8A6T9</accession>
<dbReference type="EMBL" id="DF977456">
    <property type="protein sequence ID" value="GAW25702.1"/>
    <property type="molecule type" value="Genomic_DNA"/>
</dbReference>
<proteinExistence type="predicted"/>
<protein>
    <submittedName>
        <fullName evidence="1">Putative kinase-like protein</fullName>
    </submittedName>
</protein>
<evidence type="ECO:0000313" key="1">
    <source>
        <dbReference type="EMBL" id="GAW25702.1"/>
    </source>
</evidence>
<dbReference type="AlphaFoldDB" id="A0A1S8A6T9"/>
<dbReference type="GO" id="GO:0016301">
    <property type="term" value="F:kinase activity"/>
    <property type="evidence" value="ECO:0007669"/>
    <property type="project" value="UniProtKB-KW"/>
</dbReference>
<gene>
    <name evidence="1" type="ORF">SAMD00023353_1101550</name>
</gene>
<dbReference type="Proteomes" id="UP000054516">
    <property type="component" value="Unassembled WGS sequence"/>
</dbReference>
<sequence>MMKYEATQPREVYKTALKQLWPDWPRHDSDIKINFYDAVLQCIVGVFLKKVSRWVNHIEAGYVVSWAQA</sequence>
<keyword evidence="1" id="KW-0808">Transferase</keyword>
<organism evidence="1">
    <name type="scientific">Rosellinia necatrix</name>
    <name type="common">White root-rot fungus</name>
    <dbReference type="NCBI Taxonomy" id="77044"/>
    <lineage>
        <taxon>Eukaryota</taxon>
        <taxon>Fungi</taxon>
        <taxon>Dikarya</taxon>
        <taxon>Ascomycota</taxon>
        <taxon>Pezizomycotina</taxon>
        <taxon>Sordariomycetes</taxon>
        <taxon>Xylariomycetidae</taxon>
        <taxon>Xylariales</taxon>
        <taxon>Xylariaceae</taxon>
        <taxon>Rosellinia</taxon>
    </lineage>
</organism>
<name>A0A1S8A6T9_ROSNE</name>
<evidence type="ECO:0000313" key="2">
    <source>
        <dbReference type="Proteomes" id="UP000054516"/>
    </source>
</evidence>
<keyword evidence="1" id="KW-0418">Kinase</keyword>
<dbReference type="STRING" id="77044.A0A1S8A6T9"/>
<keyword evidence="2" id="KW-1185">Reference proteome</keyword>
<dbReference type="OrthoDB" id="2906425at2759"/>